<proteinExistence type="predicted"/>
<dbReference type="AlphaFoldDB" id="A0A926ECL8"/>
<evidence type="ECO:0000256" key="1">
    <source>
        <dbReference type="ARBA" id="ARBA00018672"/>
    </source>
</evidence>
<dbReference type="PANTHER" id="PTHR45228:SF4">
    <property type="entry name" value="LIPOPROTEIN"/>
    <property type="match status" value="1"/>
</dbReference>
<evidence type="ECO:0000313" key="7">
    <source>
        <dbReference type="Proteomes" id="UP000660861"/>
    </source>
</evidence>
<dbReference type="PROSITE" id="PS51832">
    <property type="entry name" value="HD_GYP"/>
    <property type="match status" value="1"/>
</dbReference>
<dbReference type="Gene3D" id="1.10.3210.10">
    <property type="entry name" value="Hypothetical protein af1432"/>
    <property type="match status" value="1"/>
</dbReference>
<dbReference type="Proteomes" id="UP000660861">
    <property type="component" value="Unassembled WGS sequence"/>
</dbReference>
<dbReference type="Pfam" id="PF13487">
    <property type="entry name" value="HD_5"/>
    <property type="match status" value="1"/>
</dbReference>
<dbReference type="PANTHER" id="PTHR45228">
    <property type="entry name" value="CYCLIC DI-GMP PHOSPHODIESTERASE TM_0186-RELATED"/>
    <property type="match status" value="1"/>
</dbReference>
<evidence type="ECO:0000256" key="3">
    <source>
        <dbReference type="PROSITE-ProRule" id="PRU00169"/>
    </source>
</evidence>
<dbReference type="EMBL" id="JACRTC010000001">
    <property type="protein sequence ID" value="MBC8569486.1"/>
    <property type="molecule type" value="Genomic_DNA"/>
</dbReference>
<dbReference type="SUPFAM" id="SSF109604">
    <property type="entry name" value="HD-domain/PDEase-like"/>
    <property type="match status" value="1"/>
</dbReference>
<dbReference type="PROSITE" id="PS50110">
    <property type="entry name" value="RESPONSE_REGULATORY"/>
    <property type="match status" value="1"/>
</dbReference>
<keyword evidence="7" id="KW-1185">Reference proteome</keyword>
<dbReference type="SMART" id="SM00448">
    <property type="entry name" value="REC"/>
    <property type="match status" value="1"/>
</dbReference>
<dbReference type="CDD" id="cd00077">
    <property type="entry name" value="HDc"/>
    <property type="match status" value="1"/>
</dbReference>
<comment type="function">
    <text evidence="2">May play the central regulatory role in sporulation. It may be an element of the effector pathway responsible for the activation of sporulation genes in response to nutritional stress. Spo0A may act in concert with spo0H (a sigma factor) to control the expression of some genes that are critical to the sporulation process.</text>
</comment>
<evidence type="ECO:0000259" key="5">
    <source>
        <dbReference type="PROSITE" id="PS51832"/>
    </source>
</evidence>
<protein>
    <recommendedName>
        <fullName evidence="1">Stage 0 sporulation protein A homolog</fullName>
    </recommendedName>
</protein>
<gene>
    <name evidence="6" type="ORF">H8709_01395</name>
</gene>
<organism evidence="6 7">
    <name type="scientific">Zongyangia hominis</name>
    <dbReference type="NCBI Taxonomy" id="2763677"/>
    <lineage>
        <taxon>Bacteria</taxon>
        <taxon>Bacillati</taxon>
        <taxon>Bacillota</taxon>
        <taxon>Clostridia</taxon>
        <taxon>Eubacteriales</taxon>
        <taxon>Oscillospiraceae</taxon>
        <taxon>Zongyangia</taxon>
    </lineage>
</organism>
<accession>A0A926ECL8</accession>
<feature type="domain" description="HD-GYP" evidence="5">
    <location>
        <begin position="144"/>
        <end position="352"/>
    </location>
</feature>
<dbReference type="InterPro" id="IPR001789">
    <property type="entry name" value="Sig_transdc_resp-reg_receiver"/>
</dbReference>
<dbReference type="InterPro" id="IPR037522">
    <property type="entry name" value="HD_GYP_dom"/>
</dbReference>
<dbReference type="SUPFAM" id="SSF52172">
    <property type="entry name" value="CheY-like"/>
    <property type="match status" value="1"/>
</dbReference>
<evidence type="ECO:0000313" key="6">
    <source>
        <dbReference type="EMBL" id="MBC8569486.1"/>
    </source>
</evidence>
<dbReference type="InterPro" id="IPR003607">
    <property type="entry name" value="HD/PDEase_dom"/>
</dbReference>
<dbReference type="GO" id="GO:0000160">
    <property type="term" value="P:phosphorelay signal transduction system"/>
    <property type="evidence" value="ECO:0007669"/>
    <property type="project" value="InterPro"/>
</dbReference>
<dbReference type="InterPro" id="IPR052020">
    <property type="entry name" value="Cyclic_di-GMP/3'3'-cGAMP_PDE"/>
</dbReference>
<feature type="domain" description="Response regulatory" evidence="4">
    <location>
        <begin position="7"/>
        <end position="124"/>
    </location>
</feature>
<dbReference type="Gene3D" id="3.40.50.2300">
    <property type="match status" value="1"/>
</dbReference>
<reference evidence="6" key="1">
    <citation type="submission" date="2020-08" db="EMBL/GenBank/DDBJ databases">
        <title>Genome public.</title>
        <authorList>
            <person name="Liu C."/>
            <person name="Sun Q."/>
        </authorList>
    </citation>
    <scope>NUCLEOTIDE SEQUENCE</scope>
    <source>
        <strain evidence="6">NSJ-54</strain>
    </source>
</reference>
<keyword evidence="3" id="KW-0597">Phosphoprotein</keyword>
<evidence type="ECO:0000259" key="4">
    <source>
        <dbReference type="PROSITE" id="PS50110"/>
    </source>
</evidence>
<dbReference type="Pfam" id="PF00072">
    <property type="entry name" value="Response_reg"/>
    <property type="match status" value="1"/>
</dbReference>
<evidence type="ECO:0000256" key="2">
    <source>
        <dbReference type="ARBA" id="ARBA00024867"/>
    </source>
</evidence>
<sequence>MPCGRQALLIADDVELNRFILAQAFSEEYDIIEAENGQEAWEKFLRYRPRIAAVLLDIVMPVMDGFGMLEEMARHHMTENVPVFLVTSETGDEQLGRGFQLGVVDIIVKPFNPSFIRRRLGNILELYRHRLHLQEVVAAQEEKLRQTNSSIIDTLSTAIEFRDCESGEHVRRIRGVTAVLLQRIAEENPEYHLTEGQIALISDAAAMHDVGKISIPDHILNKPGRLTAEEFTVMKTHAVKGCDLLDSVEYLRDSEIYTYCYDICRHHHERWDGGGYPDGLKGDEITIWSQAVSLADVYDALVSRRIYKPPYTHAEAVEMILGGECGAFNPKMLTCFAEAADDIHAIFYAQTI</sequence>
<feature type="modified residue" description="4-aspartylphosphate" evidence="3">
    <location>
        <position position="57"/>
    </location>
</feature>
<comment type="caution">
    <text evidence="6">The sequence shown here is derived from an EMBL/GenBank/DDBJ whole genome shotgun (WGS) entry which is preliminary data.</text>
</comment>
<dbReference type="InterPro" id="IPR011006">
    <property type="entry name" value="CheY-like_superfamily"/>
</dbReference>
<name>A0A926ECL8_9FIRM</name>